<feature type="compositionally biased region" description="Basic residues" evidence="1">
    <location>
        <begin position="1"/>
        <end position="10"/>
    </location>
</feature>
<organism evidence="2 3">
    <name type="scientific">Bugula neritina</name>
    <name type="common">Brown bryozoan</name>
    <name type="synonym">Sertularia neritina</name>
    <dbReference type="NCBI Taxonomy" id="10212"/>
    <lineage>
        <taxon>Eukaryota</taxon>
        <taxon>Metazoa</taxon>
        <taxon>Spiralia</taxon>
        <taxon>Lophotrochozoa</taxon>
        <taxon>Bryozoa</taxon>
        <taxon>Gymnolaemata</taxon>
        <taxon>Cheilostomatida</taxon>
        <taxon>Flustrina</taxon>
        <taxon>Buguloidea</taxon>
        <taxon>Bugulidae</taxon>
        <taxon>Bugula</taxon>
    </lineage>
</organism>
<name>A0A7J7JK17_BUGNE</name>
<dbReference type="EMBL" id="VXIV02002224">
    <property type="protein sequence ID" value="KAF6026689.1"/>
    <property type="molecule type" value="Genomic_DNA"/>
</dbReference>
<reference evidence="2" key="1">
    <citation type="submission" date="2020-06" db="EMBL/GenBank/DDBJ databases">
        <title>Draft genome of Bugula neritina, a colonial animal packing powerful symbionts and potential medicines.</title>
        <authorList>
            <person name="Rayko M."/>
        </authorList>
    </citation>
    <scope>NUCLEOTIDE SEQUENCE [LARGE SCALE GENOMIC DNA]</scope>
    <source>
        <strain evidence="2">Kwan_BN1</strain>
    </source>
</reference>
<dbReference type="AlphaFoldDB" id="A0A7J7JK17"/>
<feature type="region of interest" description="Disordered" evidence="1">
    <location>
        <begin position="1"/>
        <end position="58"/>
    </location>
</feature>
<keyword evidence="3" id="KW-1185">Reference proteome</keyword>
<proteinExistence type="predicted"/>
<evidence type="ECO:0000313" key="3">
    <source>
        <dbReference type="Proteomes" id="UP000593567"/>
    </source>
</evidence>
<evidence type="ECO:0000256" key="1">
    <source>
        <dbReference type="SAM" id="MobiDB-lite"/>
    </source>
</evidence>
<protein>
    <submittedName>
        <fullName evidence="2">Uncharacterized protein</fullName>
    </submittedName>
</protein>
<feature type="compositionally biased region" description="Polar residues" evidence="1">
    <location>
        <begin position="17"/>
        <end position="33"/>
    </location>
</feature>
<dbReference type="Proteomes" id="UP000593567">
    <property type="component" value="Unassembled WGS sequence"/>
</dbReference>
<sequence>MPSKATRKITWRPSSVGIGSSLTLSRAKPNSSTDSEKTSFPKVTHHVKRTTQSAASPRHQQYFHCGRWNRRSAHCPELLFYNKQHLQDSNGCLLNKLGVGRQQVQTSPSQLIQSIKSVMSGQQQNLIATSDKSVDIKEEANTDVSHSLCLPMSPNQIQSVAGEENSSYVISYHSLLSAAITSSRLVHSITFTVEHSCFKSLIQLYFIV</sequence>
<accession>A0A7J7JK17</accession>
<comment type="caution">
    <text evidence="2">The sequence shown here is derived from an EMBL/GenBank/DDBJ whole genome shotgun (WGS) entry which is preliminary data.</text>
</comment>
<gene>
    <name evidence="2" type="ORF">EB796_014999</name>
</gene>
<evidence type="ECO:0000313" key="2">
    <source>
        <dbReference type="EMBL" id="KAF6026689.1"/>
    </source>
</evidence>